<gene>
    <name evidence="1" type="ORF">Homavirus20_2</name>
</gene>
<accession>A0A3G5A6X3</accession>
<evidence type="ECO:0000313" key="1">
    <source>
        <dbReference type="EMBL" id="AYV82244.1"/>
    </source>
</evidence>
<reference evidence="1" key="1">
    <citation type="submission" date="2018-10" db="EMBL/GenBank/DDBJ databases">
        <title>Hidden diversity of soil giant viruses.</title>
        <authorList>
            <person name="Schulz F."/>
            <person name="Alteio L."/>
            <person name="Goudeau D."/>
            <person name="Ryan E.M."/>
            <person name="Malmstrom R.R."/>
            <person name="Blanchard J."/>
            <person name="Woyke T."/>
        </authorList>
    </citation>
    <scope>NUCLEOTIDE SEQUENCE</scope>
    <source>
        <strain evidence="1">HOV1</strain>
    </source>
</reference>
<name>A0A3G5A6X3_9VIRU</name>
<sequence length="67" mass="7945">MATEYNYDRIIDQCLKNRKGRRDIDKKDVVNCANRGCIGCALHIGRKPNKYGRKKKKMISKLRHRRI</sequence>
<proteinExistence type="predicted"/>
<dbReference type="EMBL" id="MK072351">
    <property type="protein sequence ID" value="AYV82244.1"/>
    <property type="molecule type" value="Genomic_DNA"/>
</dbReference>
<protein>
    <submittedName>
        <fullName evidence="1">Uncharacterized protein</fullName>
    </submittedName>
</protein>
<organism evidence="1">
    <name type="scientific">Homavirus sp</name>
    <dbReference type="NCBI Taxonomy" id="2487769"/>
    <lineage>
        <taxon>Viruses</taxon>
        <taxon>Varidnaviria</taxon>
        <taxon>Bamfordvirae</taxon>
        <taxon>Nucleocytoviricota</taxon>
        <taxon>Megaviricetes</taxon>
        <taxon>Imitervirales</taxon>
        <taxon>Mimiviridae</taxon>
        <taxon>Klosneuvirinae</taxon>
    </lineage>
</organism>